<evidence type="ECO:0000256" key="8">
    <source>
        <dbReference type="ARBA" id="ARBA00023315"/>
    </source>
</evidence>
<dbReference type="PIRSF" id="PIRSF000429">
    <property type="entry name" value="Ac-CoA_Ac_transf"/>
    <property type="match status" value="1"/>
</dbReference>
<dbReference type="RefSeq" id="WP_013104585.1">
    <property type="nucleotide sequence ID" value="NC_014145.1"/>
</dbReference>
<feature type="active site" description="Proton acceptor" evidence="11">
    <location>
        <position position="386"/>
    </location>
</feature>
<protein>
    <recommendedName>
        <fullName evidence="5">Beta-ketoadipyl-CoA thiolase</fullName>
        <ecNumber evidence="4">2.3.1.174</ecNumber>
    </recommendedName>
    <alternativeName>
        <fullName evidence="9">3-oxoadipyl-CoA thiolase</fullName>
    </alternativeName>
</protein>
<dbReference type="InterPro" id="IPR020610">
    <property type="entry name" value="Thiolase_AS"/>
</dbReference>
<evidence type="ECO:0000313" key="15">
    <source>
        <dbReference type="EMBL" id="CAZ87206.1"/>
    </source>
</evidence>
<comment type="function">
    <text evidence="1">Catalyzes thiolytic cleavage of beta-ketoadipyl-CoA to succinyl-CoA and acetyl-CoA.</text>
</comment>
<dbReference type="CDD" id="cd00751">
    <property type="entry name" value="thiolase"/>
    <property type="match status" value="1"/>
</dbReference>
<dbReference type="Pfam" id="PF00108">
    <property type="entry name" value="Thiolase_N"/>
    <property type="match status" value="1"/>
</dbReference>
<evidence type="ECO:0000256" key="2">
    <source>
        <dbReference type="ARBA" id="ARBA00005071"/>
    </source>
</evidence>
<dbReference type="EMBL" id="FP475956">
    <property type="protein sequence ID" value="CAZ87206.1"/>
    <property type="molecule type" value="Genomic_DNA"/>
</dbReference>
<dbReference type="PROSITE" id="PS00098">
    <property type="entry name" value="THIOLASE_1"/>
    <property type="match status" value="1"/>
</dbReference>
<dbReference type="NCBIfam" id="NF006551">
    <property type="entry name" value="PRK09050.1"/>
    <property type="match status" value="1"/>
</dbReference>
<evidence type="ECO:0000259" key="13">
    <source>
        <dbReference type="Pfam" id="PF00108"/>
    </source>
</evidence>
<feature type="active site" description="Proton acceptor" evidence="11">
    <location>
        <position position="356"/>
    </location>
</feature>
<dbReference type="PANTHER" id="PTHR18919:SF107">
    <property type="entry name" value="ACETYL-COA ACETYLTRANSFERASE, CYTOSOLIC"/>
    <property type="match status" value="1"/>
</dbReference>
<evidence type="ECO:0000256" key="7">
    <source>
        <dbReference type="ARBA" id="ARBA00022797"/>
    </source>
</evidence>
<dbReference type="EC" id="2.3.1.174" evidence="4"/>
<evidence type="ECO:0000313" key="18">
    <source>
        <dbReference type="Proteomes" id="UP000078599"/>
    </source>
</evidence>
<dbReference type="KEGG" id="thi:THI_0462"/>
<dbReference type="FunFam" id="3.40.47.10:FF:000010">
    <property type="entry name" value="Acetyl-CoA acetyltransferase (Thiolase)"/>
    <property type="match status" value="1"/>
</dbReference>
<dbReference type="eggNOG" id="COG0183">
    <property type="taxonomic scope" value="Bacteria"/>
</dbReference>
<accession>D6CRG5</accession>
<dbReference type="PROSITE" id="PS00099">
    <property type="entry name" value="THIOLASE_3"/>
    <property type="match status" value="1"/>
</dbReference>
<dbReference type="InterPro" id="IPR020613">
    <property type="entry name" value="Thiolase_CS"/>
</dbReference>
<organism evidence="15 17">
    <name type="scientific">Thiomonas arsenitoxydans (strain DSM 22701 / CIP 110005 / 3As)</name>
    <dbReference type="NCBI Taxonomy" id="426114"/>
    <lineage>
        <taxon>Bacteria</taxon>
        <taxon>Pseudomonadati</taxon>
        <taxon>Pseudomonadota</taxon>
        <taxon>Betaproteobacteria</taxon>
        <taxon>Burkholderiales</taxon>
        <taxon>Thiomonas</taxon>
    </lineage>
</organism>
<feature type="domain" description="Thiolase C-terminal" evidence="14">
    <location>
        <begin position="276"/>
        <end position="399"/>
    </location>
</feature>
<dbReference type="Pfam" id="PF02803">
    <property type="entry name" value="Thiolase_C"/>
    <property type="match status" value="1"/>
</dbReference>
<comment type="catalytic activity">
    <reaction evidence="10">
        <text>succinyl-CoA + acetyl-CoA = 3-oxoadipyl-CoA + CoA</text>
        <dbReference type="Rhea" id="RHEA:19481"/>
        <dbReference type="ChEBI" id="CHEBI:57287"/>
        <dbReference type="ChEBI" id="CHEBI:57288"/>
        <dbReference type="ChEBI" id="CHEBI:57292"/>
        <dbReference type="ChEBI" id="CHEBI:57348"/>
        <dbReference type="EC" id="2.3.1.174"/>
    </reaction>
</comment>
<gene>
    <name evidence="15" type="primary">pcaF1</name>
    <name evidence="16" type="synonym">paaE</name>
    <name evidence="15" type="ordered locus">THI_0462</name>
    <name evidence="16" type="ORF">THICB1_140053</name>
</gene>
<keyword evidence="18" id="KW-1185">Reference proteome</keyword>
<evidence type="ECO:0000256" key="3">
    <source>
        <dbReference type="ARBA" id="ARBA00010982"/>
    </source>
</evidence>
<dbReference type="NCBIfam" id="TIGR01930">
    <property type="entry name" value="AcCoA-C-Actrans"/>
    <property type="match status" value="1"/>
</dbReference>
<evidence type="ECO:0000313" key="16">
    <source>
        <dbReference type="EMBL" id="CQR30301.1"/>
    </source>
</evidence>
<feature type="active site" description="Acyl-thioester intermediate" evidence="11">
    <location>
        <position position="90"/>
    </location>
</feature>
<evidence type="ECO:0000256" key="5">
    <source>
        <dbReference type="ARBA" id="ARBA00016181"/>
    </source>
</evidence>
<keyword evidence="7" id="KW-0058">Aromatic hydrocarbons catabolism</keyword>
<dbReference type="InterPro" id="IPR012793">
    <property type="entry name" value="PcaF"/>
</dbReference>
<dbReference type="PANTHER" id="PTHR18919">
    <property type="entry name" value="ACETYL-COA C-ACYLTRANSFERASE"/>
    <property type="match status" value="1"/>
</dbReference>
<dbReference type="Gene3D" id="3.40.47.10">
    <property type="match status" value="1"/>
</dbReference>
<evidence type="ECO:0000256" key="1">
    <source>
        <dbReference type="ARBA" id="ARBA00003720"/>
    </source>
</evidence>
<dbReference type="EMBL" id="CTRI01000006">
    <property type="protein sequence ID" value="CQR30301.1"/>
    <property type="molecule type" value="Genomic_DNA"/>
</dbReference>
<evidence type="ECO:0000256" key="9">
    <source>
        <dbReference type="ARBA" id="ARBA00041222"/>
    </source>
</evidence>
<evidence type="ECO:0000256" key="4">
    <source>
        <dbReference type="ARBA" id="ARBA00012233"/>
    </source>
</evidence>
<comment type="pathway">
    <text evidence="2">Aromatic compound metabolism; beta-ketoadipate pathway; acetyl-CoA and succinyl-CoA from 3-oxoadipate: step 2/2.</text>
</comment>
<dbReference type="InterPro" id="IPR020616">
    <property type="entry name" value="Thiolase_N"/>
</dbReference>
<dbReference type="HOGENOM" id="CLU_031026_2_2_4"/>
<reference evidence="17" key="2">
    <citation type="journal article" date="2010" name="PLoS Genet.">
        <title>Structure, function, and evolution of the Thiomonas spp. genome.</title>
        <authorList>
            <person name="Arsene-Ploetze F."/>
            <person name="Koechler S."/>
            <person name="Marchal M."/>
            <person name="Coppee J.Y."/>
            <person name="Chandler M."/>
            <person name="Bonnefoy V."/>
            <person name="Brochier-Armanet C."/>
            <person name="Barakat M."/>
            <person name="Barbe V."/>
            <person name="Battaglia-Brunet F."/>
            <person name="Bruneel O."/>
            <person name="Bryan C.G."/>
            <person name="Cleiss-Arnold J."/>
            <person name="Cruveiller S."/>
            <person name="Erhardt M."/>
            <person name="Heinrich-Salmeron A."/>
            <person name="Hommais F."/>
            <person name="Joulian C."/>
            <person name="Krin E."/>
            <person name="Lieutaud A."/>
            <person name="Lievremont D."/>
            <person name="Michel C."/>
            <person name="Muller D."/>
            <person name="Ortet P."/>
            <person name="Proux C."/>
            <person name="Siguier P."/>
            <person name="Roche D."/>
            <person name="Rouy Z."/>
            <person name="Salvignol G."/>
            <person name="Slyemi D."/>
            <person name="Talla E."/>
            <person name="Weiss S."/>
            <person name="Weissenbach J."/>
            <person name="Medigue C."/>
            <person name="Bertin P.N."/>
        </authorList>
    </citation>
    <scope>NUCLEOTIDE SEQUENCE [LARGE SCALE GENOMIC DNA]</scope>
    <source>
        <strain evidence="17">DSM 22701 / CIP 110005 / 3As</strain>
    </source>
</reference>
<sequence>MSDAFICDALRTPFGRYGGALSSVRADDLGAVPIRALMQRHACIDWEAVDDVFYGCANQAGEDNRNVARMSALLAGLPVSVPGTTINRLCGSGMDAVGTAARALRAGEADLLIAGGMESMSRAPFVMPKAEAAFSRANAVYDTTIGWRFVNPLMRQQYGVDSMPETAENVAQEFGISREDQDRMALRSQQKTAAAQAAGRLAEEIVPVEIPRKRGDPEIFDTDEHPRETSLDALAKLRGVVRPDGTITAGNASGVNDGACALLLATEEAARRHGLAPKARVVAMATAGVPPRIMGMGPAPASRKALARAGLRVEDMDVIELNEAFAAQGLAVLRDLGIADEDPRVNPNGGAIALGHPLGASGARLVMTAMYQLHRIGGRYALATMCVGVGQGIAVVIERV</sequence>
<dbReference type="OrthoDB" id="8558405at2"/>
<dbReference type="NCBIfam" id="TIGR02430">
    <property type="entry name" value="pcaF"/>
    <property type="match status" value="1"/>
</dbReference>
<dbReference type="GO" id="GO:0033812">
    <property type="term" value="F:3-oxoadipyl-CoA thiolase activity"/>
    <property type="evidence" value="ECO:0007669"/>
    <property type="project" value="UniProtKB-EC"/>
</dbReference>
<dbReference type="InterPro" id="IPR020615">
    <property type="entry name" value="Thiolase_acyl_enz_int_AS"/>
</dbReference>
<keyword evidence="6 12" id="KW-0808">Transferase</keyword>
<dbReference type="Proteomes" id="UP000078599">
    <property type="component" value="Unassembled WGS sequence"/>
</dbReference>
<proteinExistence type="inferred from homology"/>
<reference evidence="16 18" key="4">
    <citation type="submission" date="2015-03" db="EMBL/GenBank/DDBJ databases">
        <authorList>
            <person name="Regsiter A."/>
            <person name="william w."/>
        </authorList>
    </citation>
    <scope>NUCLEOTIDE SEQUENCE [LARGE SCALE GENOMIC DNA]</scope>
    <source>
        <strain evidence="16 18">CB1</strain>
    </source>
</reference>
<evidence type="ECO:0000313" key="17">
    <source>
        <dbReference type="Proteomes" id="UP000002372"/>
    </source>
</evidence>
<dbReference type="InterPro" id="IPR016039">
    <property type="entry name" value="Thiolase-like"/>
</dbReference>
<evidence type="ECO:0000256" key="6">
    <source>
        <dbReference type="ARBA" id="ARBA00022679"/>
    </source>
</evidence>
<name>D6CRG5_THIA3</name>
<evidence type="ECO:0000256" key="12">
    <source>
        <dbReference type="RuleBase" id="RU003557"/>
    </source>
</evidence>
<dbReference type="InterPro" id="IPR002155">
    <property type="entry name" value="Thiolase"/>
</dbReference>
<dbReference type="Proteomes" id="UP000002372">
    <property type="component" value="Chromosome"/>
</dbReference>
<dbReference type="GO" id="GO:0019619">
    <property type="term" value="P:3,4-dihydroxybenzoate catabolic process"/>
    <property type="evidence" value="ECO:0007669"/>
    <property type="project" value="InterPro"/>
</dbReference>
<dbReference type="AlphaFoldDB" id="D6CRG5"/>
<evidence type="ECO:0000259" key="14">
    <source>
        <dbReference type="Pfam" id="PF02803"/>
    </source>
</evidence>
<feature type="domain" description="Thiolase N-terminal" evidence="13">
    <location>
        <begin position="5"/>
        <end position="268"/>
    </location>
</feature>
<dbReference type="PROSITE" id="PS00737">
    <property type="entry name" value="THIOLASE_2"/>
    <property type="match status" value="1"/>
</dbReference>
<reference evidence="15" key="3">
    <citation type="submission" date="2010-07" db="EMBL/GenBank/DDBJ databases">
        <authorList>
            <person name="Genoscope - CEA"/>
        </authorList>
    </citation>
    <scope>NUCLEOTIDE SEQUENCE</scope>
    <source>
        <strain evidence="15">3As</strain>
    </source>
</reference>
<comment type="similarity">
    <text evidence="3 12">Belongs to the thiolase-like superfamily. Thiolase family.</text>
</comment>
<evidence type="ECO:0000256" key="11">
    <source>
        <dbReference type="PIRSR" id="PIRSR000429-1"/>
    </source>
</evidence>
<keyword evidence="8 12" id="KW-0012">Acyltransferase</keyword>
<evidence type="ECO:0000256" key="10">
    <source>
        <dbReference type="ARBA" id="ARBA00048527"/>
    </source>
</evidence>
<dbReference type="SUPFAM" id="SSF53901">
    <property type="entry name" value="Thiolase-like"/>
    <property type="match status" value="2"/>
</dbReference>
<dbReference type="InterPro" id="IPR020617">
    <property type="entry name" value="Thiolase_C"/>
</dbReference>
<reference key="1">
    <citation type="submission" date="2009-07" db="EMBL/GenBank/DDBJ databases">
        <authorList>
            <person name="Genoscope - CEA"/>
        </authorList>
    </citation>
    <scope>NUCLEOTIDE SEQUENCE</scope>
    <source>
        <strain>3As</strain>
    </source>
</reference>